<dbReference type="Proteomes" id="UP000886998">
    <property type="component" value="Unassembled WGS sequence"/>
</dbReference>
<dbReference type="EMBL" id="BMAV01023420">
    <property type="protein sequence ID" value="GFY79131.1"/>
    <property type="molecule type" value="Genomic_DNA"/>
</dbReference>
<reference evidence="1" key="1">
    <citation type="submission" date="2020-08" db="EMBL/GenBank/DDBJ databases">
        <title>Multicomponent nature underlies the extraordinary mechanical properties of spider dragline silk.</title>
        <authorList>
            <person name="Kono N."/>
            <person name="Nakamura H."/>
            <person name="Mori M."/>
            <person name="Yoshida Y."/>
            <person name="Ohtoshi R."/>
            <person name="Malay A.D."/>
            <person name="Moran D.A.P."/>
            <person name="Tomita M."/>
            <person name="Numata K."/>
            <person name="Arakawa K."/>
        </authorList>
    </citation>
    <scope>NUCLEOTIDE SEQUENCE</scope>
</reference>
<dbReference type="AlphaFoldDB" id="A0A8X7CSC3"/>
<evidence type="ECO:0000313" key="1">
    <source>
        <dbReference type="EMBL" id="GFY79131.1"/>
    </source>
</evidence>
<comment type="caution">
    <text evidence="1">The sequence shown here is derived from an EMBL/GenBank/DDBJ whole genome shotgun (WGS) entry which is preliminary data.</text>
</comment>
<name>A0A8X7CSC3_9ARAC</name>
<sequence length="102" mass="11194">MSLVPLDFSGDKGLSIIWSMIHLVSSFSLKTFVAVLQGASLLRQTSPVNGHSNGLCIPHCAYRHSGVESHEDNKRVMTLKPCALPPAHKANHLRYCSPECPR</sequence>
<accession>A0A8X7CSC3</accession>
<proteinExistence type="predicted"/>
<protein>
    <submittedName>
        <fullName evidence="1">Uncharacterized protein</fullName>
    </submittedName>
</protein>
<evidence type="ECO:0000313" key="2">
    <source>
        <dbReference type="Proteomes" id="UP000886998"/>
    </source>
</evidence>
<organism evidence="1 2">
    <name type="scientific">Trichonephila inaurata madagascariensis</name>
    <dbReference type="NCBI Taxonomy" id="2747483"/>
    <lineage>
        <taxon>Eukaryota</taxon>
        <taxon>Metazoa</taxon>
        <taxon>Ecdysozoa</taxon>
        <taxon>Arthropoda</taxon>
        <taxon>Chelicerata</taxon>
        <taxon>Arachnida</taxon>
        <taxon>Araneae</taxon>
        <taxon>Araneomorphae</taxon>
        <taxon>Entelegynae</taxon>
        <taxon>Araneoidea</taxon>
        <taxon>Nephilidae</taxon>
        <taxon>Trichonephila</taxon>
        <taxon>Trichonephila inaurata</taxon>
    </lineage>
</organism>
<gene>
    <name evidence="1" type="ORF">TNIN_157821</name>
</gene>
<keyword evidence="2" id="KW-1185">Reference proteome</keyword>